<dbReference type="Gene3D" id="1.10.443.10">
    <property type="entry name" value="Intergrase catalytic core"/>
    <property type="match status" value="1"/>
</dbReference>
<dbReference type="EMBL" id="MOOV01000082">
    <property type="protein sequence ID" value="OUC02586.1"/>
    <property type="molecule type" value="Genomic_DNA"/>
</dbReference>
<protein>
    <recommendedName>
        <fullName evidence="5">Core-binding (CB) domain-containing protein</fullName>
    </recommendedName>
</protein>
<dbReference type="InterPro" id="IPR011010">
    <property type="entry name" value="DNA_brk_join_enz"/>
</dbReference>
<organism evidence="3 4">
    <name type="scientific">Bacillus thuringiensis subsp. medellin</name>
    <dbReference type="NCBI Taxonomy" id="79672"/>
    <lineage>
        <taxon>Bacteria</taxon>
        <taxon>Bacillati</taxon>
        <taxon>Bacillota</taxon>
        <taxon>Bacilli</taxon>
        <taxon>Bacillales</taxon>
        <taxon>Bacillaceae</taxon>
        <taxon>Bacillus</taxon>
        <taxon>Bacillus cereus group</taxon>
    </lineage>
</organism>
<sequence>MEKEEAQVSYILDDSVRFCVRSVKIDLWLKYRDSQSEIKQHAVIVLKNYKNNREIIHPITQFIFEKWKFRKYNTQKKHADNLVKFLNWILVIKKRVYKIYSLRDITTLHGSAFLNELTRQQKTRGTVQSAERTLTEFYYYLAKKGYSNELTKSDFMKKSIPQASNKNYIVSPFKGVIKPVYSQSNIAHMIPEKYILPFLEIVVQMANPIALGVYMQVFGGVRQGELVNIQRRDITPIGVFGEDGLIIKLRNKTLREDIKDSNGSSSVKKERNQVVFPISDWLKTLYFNHLNNYHVRDESDALFVNRDGKAMSGRSYRYFFNKAKSNFLDVLKQSKNPGEQIDALKLREYKWSTHIGRGIFTNLLAEEAQNPYDIALPRGDSNLASSMVYQGNTLRMKENLEKRMDDLYKEYMPRLLKE</sequence>
<keyword evidence="1" id="KW-0238">DNA-binding</keyword>
<dbReference type="Gene3D" id="1.10.150.130">
    <property type="match status" value="1"/>
</dbReference>
<evidence type="ECO:0000313" key="4">
    <source>
        <dbReference type="Proteomes" id="UP000195160"/>
    </source>
</evidence>
<name>A0A9X6N5H1_BACTV</name>
<evidence type="ECO:0000313" key="3">
    <source>
        <dbReference type="EMBL" id="OUC02586.1"/>
    </source>
</evidence>
<comment type="caution">
    <text evidence="3">The sequence shown here is derived from an EMBL/GenBank/DDBJ whole genome shotgun (WGS) entry which is preliminary data.</text>
</comment>
<dbReference type="GO" id="GO:0015074">
    <property type="term" value="P:DNA integration"/>
    <property type="evidence" value="ECO:0007669"/>
    <property type="project" value="InterPro"/>
</dbReference>
<dbReference type="InterPro" id="IPR013762">
    <property type="entry name" value="Integrase-like_cat_sf"/>
</dbReference>
<evidence type="ECO:0000256" key="1">
    <source>
        <dbReference type="ARBA" id="ARBA00023125"/>
    </source>
</evidence>
<evidence type="ECO:0000256" key="2">
    <source>
        <dbReference type="ARBA" id="ARBA00023172"/>
    </source>
</evidence>
<dbReference type="RefSeq" id="WP_088066129.1">
    <property type="nucleotide sequence ID" value="NZ_MOOV01000082.1"/>
</dbReference>
<dbReference type="GO" id="GO:0006310">
    <property type="term" value="P:DNA recombination"/>
    <property type="evidence" value="ECO:0007669"/>
    <property type="project" value="UniProtKB-KW"/>
</dbReference>
<dbReference type="Proteomes" id="UP000195160">
    <property type="component" value="Unassembled WGS sequence"/>
</dbReference>
<evidence type="ECO:0008006" key="5">
    <source>
        <dbReference type="Google" id="ProtNLM"/>
    </source>
</evidence>
<dbReference type="SUPFAM" id="SSF56349">
    <property type="entry name" value="DNA breaking-rejoining enzymes"/>
    <property type="match status" value="1"/>
</dbReference>
<dbReference type="GO" id="GO:0003677">
    <property type="term" value="F:DNA binding"/>
    <property type="evidence" value="ECO:0007669"/>
    <property type="project" value="UniProtKB-KW"/>
</dbReference>
<gene>
    <name evidence="3" type="ORF">BK784_08810</name>
</gene>
<keyword evidence="2" id="KW-0233">DNA recombination</keyword>
<dbReference type="InterPro" id="IPR010998">
    <property type="entry name" value="Integrase_recombinase_N"/>
</dbReference>
<reference evidence="3 4" key="1">
    <citation type="submission" date="2016-10" db="EMBL/GenBank/DDBJ databases">
        <title>Comparative genomics of Bacillus thuringiensis reveals a path to pathogens against multiple invertebrate hosts.</title>
        <authorList>
            <person name="Zheng J."/>
            <person name="Gao Q."/>
            <person name="Liu H."/>
            <person name="Peng D."/>
            <person name="Ruan L."/>
            <person name="Sun M."/>
        </authorList>
    </citation>
    <scope>NUCLEOTIDE SEQUENCE [LARGE SCALE GENOMIC DNA]</scope>
    <source>
        <strain evidence="3">T30001</strain>
    </source>
</reference>
<proteinExistence type="predicted"/>
<accession>A0A9X6N5H1</accession>
<dbReference type="AlphaFoldDB" id="A0A9X6N5H1"/>